<dbReference type="CDD" id="cd06170">
    <property type="entry name" value="LuxR_C_like"/>
    <property type="match status" value="1"/>
</dbReference>
<feature type="domain" description="HTH luxR-type" evidence="1">
    <location>
        <begin position="254"/>
        <end position="319"/>
    </location>
</feature>
<reference evidence="3" key="1">
    <citation type="journal article" date="2019" name="Int. J. Syst. Evol. Microbiol.">
        <title>The Global Catalogue of Microorganisms (GCM) 10K type strain sequencing project: providing services to taxonomists for standard genome sequencing and annotation.</title>
        <authorList>
            <consortium name="The Broad Institute Genomics Platform"/>
            <consortium name="The Broad Institute Genome Sequencing Center for Infectious Disease"/>
            <person name="Wu L."/>
            <person name="Ma J."/>
        </authorList>
    </citation>
    <scope>NUCLEOTIDE SEQUENCE [LARGE SCALE GENOMIC DNA]</scope>
    <source>
        <strain evidence="3">JCM 17551</strain>
    </source>
</reference>
<keyword evidence="3" id="KW-1185">Reference proteome</keyword>
<dbReference type="SMART" id="SM00421">
    <property type="entry name" value="HTH_LUXR"/>
    <property type="match status" value="1"/>
</dbReference>
<dbReference type="Proteomes" id="UP001501565">
    <property type="component" value="Unassembled WGS sequence"/>
</dbReference>
<protein>
    <recommendedName>
        <fullName evidence="1">HTH luxR-type domain-containing protein</fullName>
    </recommendedName>
</protein>
<organism evidence="2 3">
    <name type="scientific">Litoribacillus peritrichatus</name>
    <dbReference type="NCBI Taxonomy" id="718191"/>
    <lineage>
        <taxon>Bacteria</taxon>
        <taxon>Pseudomonadati</taxon>
        <taxon>Pseudomonadota</taxon>
        <taxon>Gammaproteobacteria</taxon>
        <taxon>Oceanospirillales</taxon>
        <taxon>Oceanospirillaceae</taxon>
        <taxon>Litoribacillus</taxon>
    </lineage>
</organism>
<dbReference type="Pfam" id="PF00196">
    <property type="entry name" value="GerE"/>
    <property type="match status" value="1"/>
</dbReference>
<sequence>MSSVTAEVISRAMEDLIHAMNIDVQKAVCWSGWLDVLVNYSQAREGRLSIPSLNVERARYAKGVQGNRKDVIAQQGVSQQGFGNEYRRNWLVEGHGVELTLSFDQDTVMAERLLWLSQFDDCLMASLTIGIKHSHFLGQRRLVNLALDTVRLAMLELDANGRILHSNYLAKALIEDKTISVNARKLAKLGQLKVTDYLSDPLPNEKISFRYQADDCLYECMLLYSLDDLFSWSGQQAVYYLTLKPLDNSPNADWLTQGFGLTDSQATVAGWACCGKSAKEIAALTGLKVSTVYSYLKAIYKKLGVQSQSQMAAMIWPNIF</sequence>
<name>A0ABP7MAD9_9GAMM</name>
<accession>A0ABP7MAD9</accession>
<dbReference type="PROSITE" id="PS00622">
    <property type="entry name" value="HTH_LUXR_1"/>
    <property type="match status" value="1"/>
</dbReference>
<evidence type="ECO:0000313" key="2">
    <source>
        <dbReference type="EMBL" id="GAA3917691.1"/>
    </source>
</evidence>
<dbReference type="InterPro" id="IPR036388">
    <property type="entry name" value="WH-like_DNA-bd_sf"/>
</dbReference>
<evidence type="ECO:0000259" key="1">
    <source>
        <dbReference type="PROSITE" id="PS50043"/>
    </source>
</evidence>
<comment type="caution">
    <text evidence="2">The sequence shown here is derived from an EMBL/GenBank/DDBJ whole genome shotgun (WGS) entry which is preliminary data.</text>
</comment>
<dbReference type="InterPro" id="IPR000792">
    <property type="entry name" value="Tscrpt_reg_LuxR_C"/>
</dbReference>
<dbReference type="InterPro" id="IPR016032">
    <property type="entry name" value="Sig_transdc_resp-reg_C-effctor"/>
</dbReference>
<dbReference type="PROSITE" id="PS50043">
    <property type="entry name" value="HTH_LUXR_2"/>
    <property type="match status" value="1"/>
</dbReference>
<dbReference type="Gene3D" id="1.10.10.10">
    <property type="entry name" value="Winged helix-like DNA-binding domain superfamily/Winged helix DNA-binding domain"/>
    <property type="match status" value="1"/>
</dbReference>
<dbReference type="RefSeq" id="WP_344796279.1">
    <property type="nucleotide sequence ID" value="NZ_BAABBN010000004.1"/>
</dbReference>
<proteinExistence type="predicted"/>
<dbReference type="SUPFAM" id="SSF46894">
    <property type="entry name" value="C-terminal effector domain of the bipartite response regulators"/>
    <property type="match status" value="1"/>
</dbReference>
<gene>
    <name evidence="2" type="ORF">GCM10022277_10910</name>
</gene>
<dbReference type="EMBL" id="BAABBN010000004">
    <property type="protein sequence ID" value="GAA3917691.1"/>
    <property type="molecule type" value="Genomic_DNA"/>
</dbReference>
<evidence type="ECO:0000313" key="3">
    <source>
        <dbReference type="Proteomes" id="UP001501565"/>
    </source>
</evidence>